<reference evidence="2" key="1">
    <citation type="journal article" date="2023" name="G3 (Bethesda)">
        <title>Genome assembly and association tests identify interacting loci associated with vigor, precocity, and sex in interspecific pistachio rootstocks.</title>
        <authorList>
            <person name="Palmer W."/>
            <person name="Jacygrad E."/>
            <person name="Sagayaradj S."/>
            <person name="Cavanaugh K."/>
            <person name="Han R."/>
            <person name="Bertier L."/>
            <person name="Beede B."/>
            <person name="Kafkas S."/>
            <person name="Golino D."/>
            <person name="Preece J."/>
            <person name="Michelmore R."/>
        </authorList>
    </citation>
    <scope>NUCLEOTIDE SEQUENCE [LARGE SCALE GENOMIC DNA]</scope>
</reference>
<gene>
    <name evidence="1" type="ORF">Patl1_21065</name>
</gene>
<comment type="caution">
    <text evidence="1">The sequence shown here is derived from an EMBL/GenBank/DDBJ whole genome shotgun (WGS) entry which is preliminary data.</text>
</comment>
<evidence type="ECO:0000313" key="2">
    <source>
        <dbReference type="Proteomes" id="UP001164250"/>
    </source>
</evidence>
<name>A0ACC1BKG9_9ROSI</name>
<evidence type="ECO:0000313" key="1">
    <source>
        <dbReference type="EMBL" id="KAJ0099525.1"/>
    </source>
</evidence>
<dbReference type="Proteomes" id="UP001164250">
    <property type="component" value="Chromosome 4"/>
</dbReference>
<sequence>MLVDCLYLCWCVSSKRGWLGVLIGVGLISGGMCGSFVLWWCFDLCVSPLVNRLDCGCCTSGRWMISG</sequence>
<keyword evidence="2" id="KW-1185">Reference proteome</keyword>
<accession>A0ACC1BKG9</accession>
<protein>
    <submittedName>
        <fullName evidence="1">Uncharacterized protein</fullName>
    </submittedName>
</protein>
<proteinExistence type="predicted"/>
<organism evidence="1 2">
    <name type="scientific">Pistacia atlantica</name>
    <dbReference type="NCBI Taxonomy" id="434234"/>
    <lineage>
        <taxon>Eukaryota</taxon>
        <taxon>Viridiplantae</taxon>
        <taxon>Streptophyta</taxon>
        <taxon>Embryophyta</taxon>
        <taxon>Tracheophyta</taxon>
        <taxon>Spermatophyta</taxon>
        <taxon>Magnoliopsida</taxon>
        <taxon>eudicotyledons</taxon>
        <taxon>Gunneridae</taxon>
        <taxon>Pentapetalae</taxon>
        <taxon>rosids</taxon>
        <taxon>malvids</taxon>
        <taxon>Sapindales</taxon>
        <taxon>Anacardiaceae</taxon>
        <taxon>Pistacia</taxon>
    </lineage>
</organism>
<dbReference type="EMBL" id="CM047900">
    <property type="protein sequence ID" value="KAJ0099525.1"/>
    <property type="molecule type" value="Genomic_DNA"/>
</dbReference>